<organism evidence="2">
    <name type="scientific">Perkinsus marinus (strain ATCC 50983 / TXsc)</name>
    <dbReference type="NCBI Taxonomy" id="423536"/>
    <lineage>
        <taxon>Eukaryota</taxon>
        <taxon>Sar</taxon>
        <taxon>Alveolata</taxon>
        <taxon>Perkinsozoa</taxon>
        <taxon>Perkinsea</taxon>
        <taxon>Perkinsida</taxon>
        <taxon>Perkinsidae</taxon>
        <taxon>Perkinsus</taxon>
    </lineage>
</organism>
<dbReference type="GeneID" id="9054176"/>
<dbReference type="SUPFAM" id="SSF53756">
    <property type="entry name" value="UDP-Glycosyltransferase/glycogen phosphorylase"/>
    <property type="match status" value="1"/>
</dbReference>
<gene>
    <name evidence="1" type="ORF">Pmar_PMAR027211</name>
</gene>
<name>C5K4J0_PERM5</name>
<dbReference type="RefSeq" id="XP_002788807.1">
    <property type="nucleotide sequence ID" value="XM_002788761.1"/>
</dbReference>
<protein>
    <submittedName>
        <fullName evidence="1">Uncharacterized protein</fullName>
    </submittedName>
</protein>
<dbReference type="InterPro" id="IPR050426">
    <property type="entry name" value="Glycosyltransferase_28"/>
</dbReference>
<accession>C5K4J0</accession>
<feature type="non-terminal residue" evidence="1">
    <location>
        <position position="61"/>
    </location>
</feature>
<dbReference type="OrthoDB" id="420229at2759"/>
<feature type="non-terminal residue" evidence="1">
    <location>
        <position position="1"/>
    </location>
</feature>
<evidence type="ECO:0000313" key="2">
    <source>
        <dbReference type="Proteomes" id="UP000007800"/>
    </source>
</evidence>
<dbReference type="PANTHER" id="PTHR48050">
    <property type="entry name" value="STEROL 3-BETA-GLUCOSYLTRANSFERASE"/>
    <property type="match status" value="1"/>
</dbReference>
<dbReference type="EMBL" id="GG670511">
    <property type="protein sequence ID" value="EER20603.1"/>
    <property type="molecule type" value="Genomic_DNA"/>
</dbReference>
<dbReference type="Gene3D" id="3.40.50.2000">
    <property type="entry name" value="Glycogen Phosphorylase B"/>
    <property type="match status" value="2"/>
</dbReference>
<dbReference type="Proteomes" id="UP000007800">
    <property type="component" value="Unassembled WGS sequence"/>
</dbReference>
<evidence type="ECO:0000313" key="1">
    <source>
        <dbReference type="EMBL" id="EER20603.1"/>
    </source>
</evidence>
<proteinExistence type="predicted"/>
<keyword evidence="2" id="KW-1185">Reference proteome</keyword>
<dbReference type="PANTHER" id="PTHR48050:SF13">
    <property type="entry name" value="STEROL 3-BETA-GLUCOSYLTRANSFERASE UGT80A2"/>
    <property type="match status" value="1"/>
</dbReference>
<dbReference type="InParanoid" id="C5K4J0"/>
<reference evidence="1 2" key="1">
    <citation type="submission" date="2008-07" db="EMBL/GenBank/DDBJ databases">
        <authorList>
            <person name="El-Sayed N."/>
            <person name="Caler E."/>
            <person name="Inman J."/>
            <person name="Amedeo P."/>
            <person name="Hass B."/>
            <person name="Wortman J."/>
        </authorList>
    </citation>
    <scope>NUCLEOTIDE SEQUENCE [LARGE SCALE GENOMIC DNA]</scope>
    <source>
        <strain evidence="2">ATCC 50983 / TXsc</strain>
    </source>
</reference>
<dbReference type="AlphaFoldDB" id="C5K4J0"/>
<sequence>VPFAYCFAKTILPKPADWGPNIDITGFCFGGENKTYVSPPQLAKFLDGGSPPFYVGFGSIS</sequence>